<sequence>MSISFAGNAKEIPSSFADLAERVMPSVVNISTTTTVTT</sequence>
<gene>
    <name evidence="1" type="ORF">METZ01_LOCUS168481</name>
</gene>
<organism evidence="1">
    <name type="scientific">marine metagenome</name>
    <dbReference type="NCBI Taxonomy" id="408172"/>
    <lineage>
        <taxon>unclassified sequences</taxon>
        <taxon>metagenomes</taxon>
        <taxon>ecological metagenomes</taxon>
    </lineage>
</organism>
<name>A0A382BR54_9ZZZZ</name>
<accession>A0A382BR54</accession>
<evidence type="ECO:0000313" key="1">
    <source>
        <dbReference type="EMBL" id="SVB15627.1"/>
    </source>
</evidence>
<protein>
    <submittedName>
        <fullName evidence="1">Uncharacterized protein</fullName>
    </submittedName>
</protein>
<reference evidence="1" key="1">
    <citation type="submission" date="2018-05" db="EMBL/GenBank/DDBJ databases">
        <authorList>
            <person name="Lanie J.A."/>
            <person name="Ng W.-L."/>
            <person name="Kazmierczak K.M."/>
            <person name="Andrzejewski T.M."/>
            <person name="Davidsen T.M."/>
            <person name="Wayne K.J."/>
            <person name="Tettelin H."/>
            <person name="Glass J.I."/>
            <person name="Rusch D."/>
            <person name="Podicherti R."/>
            <person name="Tsui H.-C.T."/>
            <person name="Winkler M.E."/>
        </authorList>
    </citation>
    <scope>NUCLEOTIDE SEQUENCE</scope>
</reference>
<feature type="non-terminal residue" evidence="1">
    <location>
        <position position="38"/>
    </location>
</feature>
<dbReference type="AlphaFoldDB" id="A0A382BR54"/>
<dbReference type="EMBL" id="UINC01030742">
    <property type="protein sequence ID" value="SVB15627.1"/>
    <property type="molecule type" value="Genomic_DNA"/>
</dbReference>
<proteinExistence type="predicted"/>